<reference evidence="4 5" key="1">
    <citation type="submission" date="2015-09" db="EMBL/GenBank/DDBJ databases">
        <title>Draft genome of the parasitic nematode Teladorsagia circumcincta isolate WARC Sus (inbred).</title>
        <authorList>
            <person name="Mitreva M."/>
        </authorList>
    </citation>
    <scope>NUCLEOTIDE SEQUENCE [LARGE SCALE GENOMIC DNA]</scope>
    <source>
        <strain evidence="4 5">S</strain>
    </source>
</reference>
<gene>
    <name evidence="4" type="ORF">TELCIR_20472</name>
</gene>
<keyword evidence="1" id="KW-0227">DNA damage</keyword>
<dbReference type="Proteomes" id="UP000230423">
    <property type="component" value="Unassembled WGS sequence"/>
</dbReference>
<keyword evidence="1" id="KW-0378">Hydrolase</keyword>
<protein>
    <recommendedName>
        <fullName evidence="1">ATP-dependent DNA helicase</fullName>
        <ecNumber evidence="1">5.6.2.3</ecNumber>
    </recommendedName>
</protein>
<dbReference type="SUPFAM" id="SSF52540">
    <property type="entry name" value="P-loop containing nucleoside triphosphate hydrolases"/>
    <property type="match status" value="1"/>
</dbReference>
<dbReference type="Gene3D" id="3.40.50.300">
    <property type="entry name" value="P-loop containing nucleotide triphosphate hydrolases"/>
    <property type="match status" value="1"/>
</dbReference>
<dbReference type="AlphaFoldDB" id="A0A2G9TJE5"/>
<comment type="catalytic activity">
    <reaction evidence="1">
        <text>ATP + H2O = ADP + phosphate + H(+)</text>
        <dbReference type="Rhea" id="RHEA:13065"/>
        <dbReference type="ChEBI" id="CHEBI:15377"/>
        <dbReference type="ChEBI" id="CHEBI:15378"/>
        <dbReference type="ChEBI" id="CHEBI:30616"/>
        <dbReference type="ChEBI" id="CHEBI:43474"/>
        <dbReference type="ChEBI" id="CHEBI:456216"/>
        <dbReference type="EC" id="5.6.2.3"/>
    </reaction>
</comment>
<keyword evidence="1" id="KW-0547">Nucleotide-binding</keyword>
<dbReference type="GO" id="GO:0000723">
    <property type="term" value="P:telomere maintenance"/>
    <property type="evidence" value="ECO:0007669"/>
    <property type="project" value="InterPro"/>
</dbReference>
<dbReference type="Pfam" id="PF05970">
    <property type="entry name" value="PIF1"/>
    <property type="match status" value="1"/>
</dbReference>
<dbReference type="Pfam" id="PF14214">
    <property type="entry name" value="Helitron_like_N"/>
    <property type="match status" value="1"/>
</dbReference>
<evidence type="ECO:0000259" key="2">
    <source>
        <dbReference type="Pfam" id="PF05970"/>
    </source>
</evidence>
<organism evidence="4 5">
    <name type="scientific">Teladorsagia circumcincta</name>
    <name type="common">Brown stomach worm</name>
    <name type="synonym">Ostertagia circumcincta</name>
    <dbReference type="NCBI Taxonomy" id="45464"/>
    <lineage>
        <taxon>Eukaryota</taxon>
        <taxon>Metazoa</taxon>
        <taxon>Ecdysozoa</taxon>
        <taxon>Nematoda</taxon>
        <taxon>Chromadorea</taxon>
        <taxon>Rhabditida</taxon>
        <taxon>Rhabditina</taxon>
        <taxon>Rhabditomorpha</taxon>
        <taxon>Strongyloidea</taxon>
        <taxon>Trichostrongylidae</taxon>
        <taxon>Teladorsagia</taxon>
    </lineage>
</organism>
<feature type="domain" description="Helitron helicase-like" evidence="3">
    <location>
        <begin position="1"/>
        <end position="95"/>
    </location>
</feature>
<dbReference type="GO" id="GO:0016887">
    <property type="term" value="F:ATP hydrolysis activity"/>
    <property type="evidence" value="ECO:0007669"/>
    <property type="project" value="RHEA"/>
</dbReference>
<name>A0A2G9TJE5_TELCI</name>
<dbReference type="GO" id="GO:0005524">
    <property type="term" value="F:ATP binding"/>
    <property type="evidence" value="ECO:0007669"/>
    <property type="project" value="UniProtKB-KW"/>
</dbReference>
<evidence type="ECO:0000256" key="1">
    <source>
        <dbReference type="RuleBase" id="RU363044"/>
    </source>
</evidence>
<dbReference type="GO" id="GO:0006281">
    <property type="term" value="P:DNA repair"/>
    <property type="evidence" value="ECO:0007669"/>
    <property type="project" value="UniProtKB-KW"/>
</dbReference>
<evidence type="ECO:0000259" key="3">
    <source>
        <dbReference type="Pfam" id="PF14214"/>
    </source>
</evidence>
<sequence>MQQSFQDAMAIVARFGKPTYFLTMTCNPQWKEIQENLFTGQTPSDRPDLTSRVFYAKLTELCTDLFKKHVLGEVQAYVYVVEFQKRGLPHCHMLLIMKEGWKVRTPEECDRAVIAEIPNPETEQELYGAITSYMIHRQCGPADPQSPCMQSGFCSKRFPKPLRHQTSVEPDGYPLYRRRNLFPAEINGVPYSDEWVVPTNPYLILKYNCHINMEICGMISAVKYLYKYIYKGPDRANINIESVVSMSDDYIHQGLDVELAVSLAYFDVSDRMSLLGKDFTRIVTPPTRERPLPPNLPTDYIAHERNGLRQYETLNTMQKAAADSILSALDGNGSKYIYVDGPGGSGKTYLYNTVYNIAVGRRYQVLCVACTGIAANLLPGGRT</sequence>
<dbReference type="OrthoDB" id="10055660at2759"/>
<dbReference type="InterPro" id="IPR027417">
    <property type="entry name" value="P-loop_NTPase"/>
</dbReference>
<proteinExistence type="inferred from homology"/>
<evidence type="ECO:0000313" key="5">
    <source>
        <dbReference type="Proteomes" id="UP000230423"/>
    </source>
</evidence>
<feature type="domain" description="DNA helicase Pif1-like DEAD-box helicase" evidence="2">
    <location>
        <begin position="314"/>
        <end position="383"/>
    </location>
</feature>
<keyword evidence="1" id="KW-0067">ATP-binding</keyword>
<keyword evidence="1" id="KW-0233">DNA recombination</keyword>
<dbReference type="InterPro" id="IPR025476">
    <property type="entry name" value="Helitron_helicase-like"/>
</dbReference>
<dbReference type="PANTHER" id="PTHR10492:SF57">
    <property type="entry name" value="ATP-DEPENDENT DNA HELICASE"/>
    <property type="match status" value="1"/>
</dbReference>
<dbReference type="GO" id="GO:0043139">
    <property type="term" value="F:5'-3' DNA helicase activity"/>
    <property type="evidence" value="ECO:0007669"/>
    <property type="project" value="UniProtKB-EC"/>
</dbReference>
<dbReference type="InterPro" id="IPR010285">
    <property type="entry name" value="DNA_helicase_pif1-like_DEAD"/>
</dbReference>
<accession>A0A2G9TJE5</accession>
<evidence type="ECO:0000313" key="4">
    <source>
        <dbReference type="EMBL" id="PIO58097.1"/>
    </source>
</evidence>
<comment type="similarity">
    <text evidence="1">Belongs to the helicase family.</text>
</comment>
<dbReference type="PANTHER" id="PTHR10492">
    <property type="match status" value="1"/>
</dbReference>
<dbReference type="EC" id="5.6.2.3" evidence="1"/>
<keyword evidence="1" id="KW-0347">Helicase</keyword>
<comment type="cofactor">
    <cofactor evidence="1">
        <name>Mg(2+)</name>
        <dbReference type="ChEBI" id="CHEBI:18420"/>
    </cofactor>
</comment>
<dbReference type="EMBL" id="KZ362413">
    <property type="protein sequence ID" value="PIO58097.1"/>
    <property type="molecule type" value="Genomic_DNA"/>
</dbReference>
<keyword evidence="5" id="KW-1185">Reference proteome</keyword>
<keyword evidence="1" id="KW-0234">DNA repair</keyword>
<feature type="non-terminal residue" evidence="4">
    <location>
        <position position="383"/>
    </location>
</feature>
<dbReference type="GO" id="GO:0006310">
    <property type="term" value="P:DNA recombination"/>
    <property type="evidence" value="ECO:0007669"/>
    <property type="project" value="UniProtKB-KW"/>
</dbReference>